<evidence type="ECO:0000313" key="6">
    <source>
        <dbReference type="Proteomes" id="UP000828390"/>
    </source>
</evidence>
<dbReference type="PANTHER" id="PTHR24043">
    <property type="entry name" value="SCAVENGER RECEPTOR CLASS F"/>
    <property type="match status" value="1"/>
</dbReference>
<keyword evidence="6" id="KW-1185">Reference proteome</keyword>
<dbReference type="InterPro" id="IPR035897">
    <property type="entry name" value="Toll_tir_struct_dom_sf"/>
</dbReference>
<evidence type="ECO:0000256" key="3">
    <source>
        <dbReference type="SAM" id="Phobius"/>
    </source>
</evidence>
<dbReference type="EMBL" id="JAIWYP010000002">
    <property type="protein sequence ID" value="KAH3866385.1"/>
    <property type="molecule type" value="Genomic_DNA"/>
</dbReference>
<accession>A0A9D4RHE1</accession>
<keyword evidence="3" id="KW-0812">Transmembrane</keyword>
<evidence type="ECO:0000256" key="2">
    <source>
        <dbReference type="SAM" id="MobiDB-lite"/>
    </source>
</evidence>
<sequence>MISTSMHLVWIICSSRLAMDLVQSYEVPVYCTVTSHPERQIELYIRTNQTFECTISRPNASSEVIECISRAKDCTDTGKEHLSDKYFSNRTSTHTTLIIRNETNNFNVSCYNPYNISGTRTHLEIPFGCNTTKSDCADGTFGVACDGRCYCVDGVACEKDTGECPAGGCSPGYKGPQCDTECNDGKYGDACLQDCGSCANVDVCDHVTGRCPNGCSDGWLTDTCQTDASERGLTQSEIAGIIIGCICIVSIPILIVMIWKRREKCPCFEARNEQIPLEGRVTSDPSEESKRLLQTANPVQDNTNTLHEVSTNENEANDCHAQPSTGRLANTETTSEKGASANGTTGVNDGVFILHATDDENIARTIKEKIERELGSNDKQLVDVSADVGLGEGKLSYIENVLITYRWILFLETPHSQTDSIHLQNGETVKVDNLYAQNNDDKPRFIPMLSNIKQRELKRSWLKALIPLHDSEHDIKNFVKTIRGVQ</sequence>
<dbReference type="Proteomes" id="UP000828390">
    <property type="component" value="Unassembled WGS sequence"/>
</dbReference>
<dbReference type="OrthoDB" id="9906976at2759"/>
<organism evidence="5 6">
    <name type="scientific">Dreissena polymorpha</name>
    <name type="common">Zebra mussel</name>
    <name type="synonym">Mytilus polymorpha</name>
    <dbReference type="NCBI Taxonomy" id="45954"/>
    <lineage>
        <taxon>Eukaryota</taxon>
        <taxon>Metazoa</taxon>
        <taxon>Spiralia</taxon>
        <taxon>Lophotrochozoa</taxon>
        <taxon>Mollusca</taxon>
        <taxon>Bivalvia</taxon>
        <taxon>Autobranchia</taxon>
        <taxon>Heteroconchia</taxon>
        <taxon>Euheterodonta</taxon>
        <taxon>Imparidentia</taxon>
        <taxon>Neoheterodontei</taxon>
        <taxon>Myida</taxon>
        <taxon>Dreissenoidea</taxon>
        <taxon>Dreissenidae</taxon>
        <taxon>Dreissena</taxon>
    </lineage>
</organism>
<evidence type="ECO:0000256" key="1">
    <source>
        <dbReference type="ARBA" id="ARBA00022536"/>
    </source>
</evidence>
<reference evidence="5" key="2">
    <citation type="submission" date="2020-11" db="EMBL/GenBank/DDBJ databases">
        <authorList>
            <person name="McCartney M.A."/>
            <person name="Auch B."/>
            <person name="Kono T."/>
            <person name="Mallez S."/>
            <person name="Becker A."/>
            <person name="Gohl D.M."/>
            <person name="Silverstein K.A.T."/>
            <person name="Koren S."/>
            <person name="Bechman K.B."/>
            <person name="Herman A."/>
            <person name="Abrahante J.E."/>
            <person name="Garbe J."/>
        </authorList>
    </citation>
    <scope>NUCLEOTIDE SEQUENCE</scope>
    <source>
        <strain evidence="5">Duluth1</strain>
        <tissue evidence="5">Whole animal</tissue>
    </source>
</reference>
<feature type="transmembrane region" description="Helical" evidence="3">
    <location>
        <begin position="238"/>
        <end position="259"/>
    </location>
</feature>
<keyword evidence="4" id="KW-0732">Signal</keyword>
<proteinExistence type="predicted"/>
<feature type="chain" id="PRO_5038365784" evidence="4">
    <location>
        <begin position="25"/>
        <end position="486"/>
    </location>
</feature>
<evidence type="ECO:0000256" key="4">
    <source>
        <dbReference type="SAM" id="SignalP"/>
    </source>
</evidence>
<evidence type="ECO:0000313" key="5">
    <source>
        <dbReference type="EMBL" id="KAH3866385.1"/>
    </source>
</evidence>
<dbReference type="Gene3D" id="2.170.300.10">
    <property type="entry name" value="Tie2 ligand-binding domain superfamily"/>
    <property type="match status" value="1"/>
</dbReference>
<feature type="compositionally biased region" description="Polar residues" evidence="2">
    <location>
        <begin position="292"/>
        <end position="314"/>
    </location>
</feature>
<keyword evidence="1" id="KW-0245">EGF-like domain</keyword>
<keyword evidence="3" id="KW-1133">Transmembrane helix</keyword>
<protein>
    <submittedName>
        <fullName evidence="5">Uncharacterized protein</fullName>
    </submittedName>
</protein>
<dbReference type="Gene3D" id="3.40.50.10140">
    <property type="entry name" value="Toll/interleukin-1 receptor homology (TIR) domain"/>
    <property type="match status" value="1"/>
</dbReference>
<dbReference type="InterPro" id="IPR042635">
    <property type="entry name" value="MEGF10/SREC1/2-like"/>
</dbReference>
<dbReference type="AlphaFoldDB" id="A0A9D4RHE1"/>
<gene>
    <name evidence="5" type="ORF">DPMN_029448</name>
</gene>
<dbReference type="GO" id="GO:0005044">
    <property type="term" value="F:scavenger receptor activity"/>
    <property type="evidence" value="ECO:0007669"/>
    <property type="project" value="InterPro"/>
</dbReference>
<keyword evidence="3" id="KW-0472">Membrane</keyword>
<feature type="signal peptide" evidence="4">
    <location>
        <begin position="1"/>
        <end position="24"/>
    </location>
</feature>
<feature type="region of interest" description="Disordered" evidence="2">
    <location>
        <begin position="279"/>
        <end position="343"/>
    </location>
</feature>
<reference evidence="5" key="1">
    <citation type="journal article" date="2019" name="bioRxiv">
        <title>The Genome of the Zebra Mussel, Dreissena polymorpha: A Resource for Invasive Species Research.</title>
        <authorList>
            <person name="McCartney M.A."/>
            <person name="Auch B."/>
            <person name="Kono T."/>
            <person name="Mallez S."/>
            <person name="Zhang Y."/>
            <person name="Obille A."/>
            <person name="Becker A."/>
            <person name="Abrahante J.E."/>
            <person name="Garbe J."/>
            <person name="Badalamenti J.P."/>
            <person name="Herman A."/>
            <person name="Mangelson H."/>
            <person name="Liachko I."/>
            <person name="Sullivan S."/>
            <person name="Sone E.D."/>
            <person name="Koren S."/>
            <person name="Silverstein K.A.T."/>
            <person name="Beckman K.B."/>
            <person name="Gohl D.M."/>
        </authorList>
    </citation>
    <scope>NUCLEOTIDE SEQUENCE</scope>
    <source>
        <strain evidence="5">Duluth1</strain>
        <tissue evidence="5">Whole animal</tissue>
    </source>
</reference>
<comment type="caution">
    <text evidence="5">The sequence shown here is derived from an EMBL/GenBank/DDBJ whole genome shotgun (WGS) entry which is preliminary data.</text>
</comment>
<feature type="compositionally biased region" description="Polar residues" evidence="2">
    <location>
        <begin position="322"/>
        <end position="343"/>
    </location>
</feature>
<dbReference type="PANTHER" id="PTHR24043:SF8">
    <property type="entry name" value="EGF-LIKE DOMAIN-CONTAINING PROTEIN"/>
    <property type="match status" value="1"/>
</dbReference>
<name>A0A9D4RHE1_DREPO</name>